<evidence type="ECO:0000313" key="3">
    <source>
        <dbReference type="Proteomes" id="UP001404104"/>
    </source>
</evidence>
<dbReference type="InterPro" id="IPR036206">
    <property type="entry name" value="ThiamineP_synth_sf"/>
</dbReference>
<reference evidence="2 3" key="1">
    <citation type="submission" date="2024-05" db="EMBL/GenBank/DDBJ databases">
        <authorList>
            <person name="Liu Q."/>
            <person name="Xin Y.-H."/>
        </authorList>
    </citation>
    <scope>NUCLEOTIDE SEQUENCE [LARGE SCALE GENOMIC DNA]</scope>
    <source>
        <strain evidence="2 3">CGMCC 1.15349</strain>
    </source>
</reference>
<dbReference type="Pfam" id="PF02581">
    <property type="entry name" value="TMP-TENI"/>
    <property type="match status" value="1"/>
</dbReference>
<evidence type="ECO:0000259" key="1">
    <source>
        <dbReference type="Pfam" id="PF02581"/>
    </source>
</evidence>
<dbReference type="InterPro" id="IPR013785">
    <property type="entry name" value="Aldolase_TIM"/>
</dbReference>
<evidence type="ECO:0000313" key="2">
    <source>
        <dbReference type="EMBL" id="MEN2787696.1"/>
    </source>
</evidence>
<protein>
    <submittedName>
        <fullName evidence="2">Thiamine phosphate synthase</fullName>
    </submittedName>
</protein>
<gene>
    <name evidence="2" type="ORF">ABC969_14860</name>
</gene>
<dbReference type="SUPFAM" id="SSF51391">
    <property type="entry name" value="Thiamin phosphate synthase"/>
    <property type="match status" value="1"/>
</dbReference>
<proteinExistence type="predicted"/>
<feature type="domain" description="Thiamine phosphate synthase/TenI" evidence="1">
    <location>
        <begin position="38"/>
        <end position="177"/>
    </location>
</feature>
<dbReference type="CDD" id="cd00564">
    <property type="entry name" value="TMP_TenI"/>
    <property type="match status" value="1"/>
</dbReference>
<dbReference type="Proteomes" id="UP001404104">
    <property type="component" value="Unassembled WGS sequence"/>
</dbReference>
<sequence length="187" mass="20145">MGIGAAIGSVVPRRHRNLPTQWLMTDERLGEDLWRALDALPRGAGVIFRHYATPPAERRALFAQVAKVARCNGLVLVRAGAARLGRADGVHGAGRRRAGELRTWPAHTRRETLAGVKAGADLLFVSPLFATRSHPGGKTLSRAAAAAMLRGLPVPAIALGGMTARRFRTLRGFYGWAAIDAWIARTD</sequence>
<dbReference type="EMBL" id="JBDIMF010000007">
    <property type="protein sequence ID" value="MEN2787696.1"/>
    <property type="molecule type" value="Genomic_DNA"/>
</dbReference>
<accession>A0ABU9XVX6</accession>
<dbReference type="RefSeq" id="WP_345865942.1">
    <property type="nucleotide sequence ID" value="NZ_JBDIMF010000007.1"/>
</dbReference>
<dbReference type="InterPro" id="IPR022998">
    <property type="entry name" value="ThiamineP_synth_TenI"/>
</dbReference>
<keyword evidence="3" id="KW-1185">Reference proteome</keyword>
<comment type="caution">
    <text evidence="2">The sequence shown here is derived from an EMBL/GenBank/DDBJ whole genome shotgun (WGS) entry which is preliminary data.</text>
</comment>
<organism evidence="2 3">
    <name type="scientific">Sphingomonas qilianensis</name>
    <dbReference type="NCBI Taxonomy" id="1736690"/>
    <lineage>
        <taxon>Bacteria</taxon>
        <taxon>Pseudomonadati</taxon>
        <taxon>Pseudomonadota</taxon>
        <taxon>Alphaproteobacteria</taxon>
        <taxon>Sphingomonadales</taxon>
        <taxon>Sphingomonadaceae</taxon>
        <taxon>Sphingomonas</taxon>
    </lineage>
</organism>
<dbReference type="Gene3D" id="3.20.20.70">
    <property type="entry name" value="Aldolase class I"/>
    <property type="match status" value="1"/>
</dbReference>
<name>A0ABU9XVX6_9SPHN</name>